<reference evidence="1 2" key="1">
    <citation type="journal article" date="2015" name="Antonie Van Leeuwenhoek">
        <title>Oceanobacillus bengalensis sp. nov., a bacterium isolated from seawater of the Bay of Bengal.</title>
        <authorList>
            <person name="Yongchang O."/>
            <person name="Xiang W."/>
            <person name="Wang G."/>
        </authorList>
    </citation>
    <scope>NUCLEOTIDE SEQUENCE [LARGE SCALE GENOMIC DNA]</scope>
    <source>
        <strain evidence="1 2">MCCC 1K00260</strain>
    </source>
</reference>
<dbReference type="Proteomes" id="UP000281813">
    <property type="component" value="Unassembled WGS sequence"/>
</dbReference>
<dbReference type="EMBL" id="RBZO01000041">
    <property type="protein sequence ID" value="RKQ12496.1"/>
    <property type="molecule type" value="Genomic_DNA"/>
</dbReference>
<evidence type="ECO:0008006" key="3">
    <source>
        <dbReference type="Google" id="ProtNLM"/>
    </source>
</evidence>
<dbReference type="RefSeq" id="WP_121134318.1">
    <property type="nucleotide sequence ID" value="NZ_JBHUFK010000048.1"/>
</dbReference>
<dbReference type="InterPro" id="IPR016024">
    <property type="entry name" value="ARM-type_fold"/>
</dbReference>
<dbReference type="InterPro" id="IPR011989">
    <property type="entry name" value="ARM-like"/>
</dbReference>
<evidence type="ECO:0000313" key="1">
    <source>
        <dbReference type="EMBL" id="RKQ12496.1"/>
    </source>
</evidence>
<protein>
    <recommendedName>
        <fullName evidence="3">HEAT repeat domain-containing protein</fullName>
    </recommendedName>
</protein>
<dbReference type="SUPFAM" id="SSF48371">
    <property type="entry name" value="ARM repeat"/>
    <property type="match status" value="1"/>
</dbReference>
<sequence length="181" mass="21757">MDDKIKSAFEKSKSGDKDERYEAYQYILNATDQQVDWAYEVWNQLLEDLTHKDNHQRSRAAQYLANLAKSDPEMRMMKDFPKLWEVTRDEKFVTARHSLQSIWKVGIAGTAQKEMVIEFMVERFKKCAEEKNFTLIRNDIIQNMKNLYDYFNDEVIKRTALDLIDTVEDKKYKKKYMDIWK</sequence>
<comment type="caution">
    <text evidence="1">The sequence shown here is derived from an EMBL/GenBank/DDBJ whole genome shotgun (WGS) entry which is preliminary data.</text>
</comment>
<accession>A0A494YS61</accession>
<dbReference type="AlphaFoldDB" id="A0A494YS61"/>
<organism evidence="1 2">
    <name type="scientific">Oceanobacillus bengalensis</name>
    <dbReference type="NCBI Taxonomy" id="1435466"/>
    <lineage>
        <taxon>Bacteria</taxon>
        <taxon>Bacillati</taxon>
        <taxon>Bacillota</taxon>
        <taxon>Bacilli</taxon>
        <taxon>Bacillales</taxon>
        <taxon>Bacillaceae</taxon>
        <taxon>Oceanobacillus</taxon>
    </lineage>
</organism>
<dbReference type="Gene3D" id="1.25.10.10">
    <property type="entry name" value="Leucine-rich Repeat Variant"/>
    <property type="match status" value="1"/>
</dbReference>
<proteinExistence type="predicted"/>
<name>A0A494YS61_9BACI</name>
<dbReference type="OrthoDB" id="5510862at2"/>
<evidence type="ECO:0000313" key="2">
    <source>
        <dbReference type="Proteomes" id="UP000281813"/>
    </source>
</evidence>
<gene>
    <name evidence="1" type="ORF">D8M05_18005</name>
</gene>
<keyword evidence="2" id="KW-1185">Reference proteome</keyword>